<name>A0AAV9H2P7_9PEZI</name>
<dbReference type="GO" id="GO:0005634">
    <property type="term" value="C:nucleus"/>
    <property type="evidence" value="ECO:0007669"/>
    <property type="project" value="TreeGrafter"/>
</dbReference>
<evidence type="ECO:0000259" key="1">
    <source>
        <dbReference type="Pfam" id="PF00117"/>
    </source>
</evidence>
<dbReference type="InterPro" id="IPR044992">
    <property type="entry name" value="ChyE-like"/>
</dbReference>
<evidence type="ECO:0000313" key="2">
    <source>
        <dbReference type="EMBL" id="KAK4454260.1"/>
    </source>
</evidence>
<gene>
    <name evidence="2" type="ORF">QBC34DRAFT_490678</name>
</gene>
<dbReference type="Proteomes" id="UP001321760">
    <property type="component" value="Unassembled WGS sequence"/>
</dbReference>
<dbReference type="AlphaFoldDB" id="A0AAV9H2P7"/>
<comment type="caution">
    <text evidence="2">The sequence shown here is derived from an EMBL/GenBank/DDBJ whole genome shotgun (WGS) entry which is preliminary data.</text>
</comment>
<dbReference type="SUPFAM" id="SSF52317">
    <property type="entry name" value="Class I glutamine amidotransferase-like"/>
    <property type="match status" value="1"/>
</dbReference>
<sequence length="279" mass="31230">MGEINPTKPTIGMMILEADEPHPETSERKGTFAEILHRHFVDAGDAHDPPLGVASNNVFLVSERGGRIPKIEEFENYQAVLITGSIHDAHGDDPWILQLLYLLRELWTRRPDIRFSGVCFGHQVLCRLLGAEVATTPTEDWELGHSKIHLTKVGQRLFRTDESEIYLHQMHQDHVVAPPTPESSNGLLSPGTRVEVWGHSDHTKVQGVYIPGRLFTTQAHLAFNEEMVKQQIEMRVKMGSIEDLDHADMAAETAGMKHDGEVAAAAILRFFHGEDDEIA</sequence>
<proteinExistence type="predicted"/>
<reference evidence="2" key="2">
    <citation type="submission" date="2023-05" db="EMBL/GenBank/DDBJ databases">
        <authorList>
            <consortium name="Lawrence Berkeley National Laboratory"/>
            <person name="Steindorff A."/>
            <person name="Hensen N."/>
            <person name="Bonometti L."/>
            <person name="Westerberg I."/>
            <person name="Brannstrom I.O."/>
            <person name="Guillou S."/>
            <person name="Cros-Aarteil S."/>
            <person name="Calhoun S."/>
            <person name="Haridas S."/>
            <person name="Kuo A."/>
            <person name="Mondo S."/>
            <person name="Pangilinan J."/>
            <person name="Riley R."/>
            <person name="Labutti K."/>
            <person name="Andreopoulos B."/>
            <person name="Lipzen A."/>
            <person name="Chen C."/>
            <person name="Yanf M."/>
            <person name="Daum C."/>
            <person name="Ng V."/>
            <person name="Clum A."/>
            <person name="Ohm R."/>
            <person name="Martin F."/>
            <person name="Silar P."/>
            <person name="Natvig D."/>
            <person name="Lalanne C."/>
            <person name="Gautier V."/>
            <person name="Ament-Velasquez S.L."/>
            <person name="Kruys A."/>
            <person name="Hutchinson M.I."/>
            <person name="Powell A.J."/>
            <person name="Barry K."/>
            <person name="Miller A.N."/>
            <person name="Grigoriev I.V."/>
            <person name="Debuchy R."/>
            <person name="Gladieux P."/>
            <person name="Thoren M.H."/>
            <person name="Johannesson H."/>
        </authorList>
    </citation>
    <scope>NUCLEOTIDE SEQUENCE</scope>
    <source>
        <strain evidence="2">PSN243</strain>
    </source>
</reference>
<evidence type="ECO:0000313" key="3">
    <source>
        <dbReference type="Proteomes" id="UP001321760"/>
    </source>
</evidence>
<accession>A0AAV9H2P7</accession>
<keyword evidence="3" id="KW-1185">Reference proteome</keyword>
<dbReference type="InterPro" id="IPR029062">
    <property type="entry name" value="Class_I_gatase-like"/>
</dbReference>
<protein>
    <submittedName>
        <fullName evidence="2">Gmp synthase</fullName>
    </submittedName>
</protein>
<dbReference type="Gene3D" id="3.40.50.880">
    <property type="match status" value="1"/>
</dbReference>
<organism evidence="2 3">
    <name type="scientific">Podospora aff. communis PSN243</name>
    <dbReference type="NCBI Taxonomy" id="3040156"/>
    <lineage>
        <taxon>Eukaryota</taxon>
        <taxon>Fungi</taxon>
        <taxon>Dikarya</taxon>
        <taxon>Ascomycota</taxon>
        <taxon>Pezizomycotina</taxon>
        <taxon>Sordariomycetes</taxon>
        <taxon>Sordariomycetidae</taxon>
        <taxon>Sordariales</taxon>
        <taxon>Podosporaceae</taxon>
        <taxon>Podospora</taxon>
    </lineage>
</organism>
<reference evidence="2" key="1">
    <citation type="journal article" date="2023" name="Mol. Phylogenet. Evol.">
        <title>Genome-scale phylogeny and comparative genomics of the fungal order Sordariales.</title>
        <authorList>
            <person name="Hensen N."/>
            <person name="Bonometti L."/>
            <person name="Westerberg I."/>
            <person name="Brannstrom I.O."/>
            <person name="Guillou S."/>
            <person name="Cros-Aarteil S."/>
            <person name="Calhoun S."/>
            <person name="Haridas S."/>
            <person name="Kuo A."/>
            <person name="Mondo S."/>
            <person name="Pangilinan J."/>
            <person name="Riley R."/>
            <person name="LaButti K."/>
            <person name="Andreopoulos B."/>
            <person name="Lipzen A."/>
            <person name="Chen C."/>
            <person name="Yan M."/>
            <person name="Daum C."/>
            <person name="Ng V."/>
            <person name="Clum A."/>
            <person name="Steindorff A."/>
            <person name="Ohm R.A."/>
            <person name="Martin F."/>
            <person name="Silar P."/>
            <person name="Natvig D.O."/>
            <person name="Lalanne C."/>
            <person name="Gautier V."/>
            <person name="Ament-Velasquez S.L."/>
            <person name="Kruys A."/>
            <person name="Hutchinson M.I."/>
            <person name="Powell A.J."/>
            <person name="Barry K."/>
            <person name="Miller A.N."/>
            <person name="Grigoriev I.V."/>
            <person name="Debuchy R."/>
            <person name="Gladieux P."/>
            <person name="Hiltunen Thoren M."/>
            <person name="Johannesson H."/>
        </authorList>
    </citation>
    <scope>NUCLEOTIDE SEQUENCE</scope>
    <source>
        <strain evidence="2">PSN243</strain>
    </source>
</reference>
<dbReference type="PANTHER" id="PTHR42695:SF4">
    <property type="entry name" value="GLUTAMINE AMIDOTRANSFERASE DOMAIN-CONTAINING PROTEIN"/>
    <property type="match status" value="1"/>
</dbReference>
<dbReference type="GO" id="GO:0005829">
    <property type="term" value="C:cytosol"/>
    <property type="evidence" value="ECO:0007669"/>
    <property type="project" value="TreeGrafter"/>
</dbReference>
<dbReference type="InterPro" id="IPR017926">
    <property type="entry name" value="GATASE"/>
</dbReference>
<dbReference type="PANTHER" id="PTHR42695">
    <property type="entry name" value="GLUTAMINE AMIDOTRANSFERASE YLR126C-RELATED"/>
    <property type="match status" value="1"/>
</dbReference>
<dbReference type="Pfam" id="PF00117">
    <property type="entry name" value="GATase"/>
    <property type="match status" value="1"/>
</dbReference>
<feature type="domain" description="Glutamine amidotransferase" evidence="1">
    <location>
        <begin position="75"/>
        <end position="220"/>
    </location>
</feature>
<dbReference type="EMBL" id="MU865917">
    <property type="protein sequence ID" value="KAK4454260.1"/>
    <property type="molecule type" value="Genomic_DNA"/>
</dbReference>